<gene>
    <name evidence="3" type="ORF">CYMTET_36346</name>
</gene>
<evidence type="ECO:0000256" key="1">
    <source>
        <dbReference type="ARBA" id="ARBA00007884"/>
    </source>
</evidence>
<evidence type="ECO:0000259" key="2">
    <source>
        <dbReference type="Pfam" id="PF08547"/>
    </source>
</evidence>
<reference evidence="3 4" key="1">
    <citation type="journal article" date="2015" name="Genome Biol. Evol.">
        <title>Comparative Genomics of a Bacterivorous Green Alga Reveals Evolutionary Causalities and Consequences of Phago-Mixotrophic Mode of Nutrition.</title>
        <authorList>
            <person name="Burns J.A."/>
            <person name="Paasch A."/>
            <person name="Narechania A."/>
            <person name="Kim E."/>
        </authorList>
    </citation>
    <scope>NUCLEOTIDE SEQUENCE [LARGE SCALE GENOMIC DNA]</scope>
    <source>
        <strain evidence="3 4">PLY_AMNH</strain>
    </source>
</reference>
<dbReference type="Proteomes" id="UP001190700">
    <property type="component" value="Unassembled WGS sequence"/>
</dbReference>
<accession>A0AAE0F7B3</accession>
<keyword evidence="4" id="KW-1185">Reference proteome</keyword>
<name>A0AAE0F7B3_9CHLO</name>
<dbReference type="InterPro" id="IPR039131">
    <property type="entry name" value="NDUFAF1"/>
</dbReference>
<dbReference type="SUPFAM" id="SSF49785">
    <property type="entry name" value="Galactose-binding domain-like"/>
    <property type="match status" value="1"/>
</dbReference>
<sequence>MHSSGEVYFPSCPRLKLKLMLRADFFFRLVTSDFHFADLRRAFRSPDPLRASSRRVSRVVVQAQAGSEREPWDFGRFAQTLLTFNAPPSPAKVLAKVFGSEKVTTLDKGETLWSVNETNDIDWGSLDDVVMGGVSVSSFEISSQGGIFSGNISESNNGGFAGVRTKVFDSPFDLSKCAGIKIKFKGDGQRMKLVLRDDSDWNGIAWTATFDTDANRQRETRIPFSTLKATKYAKILDTTSGFNSSNVCAVQLVLSKFEFEKDLNPKFKPGRFEFTLIDISTY</sequence>
<organism evidence="3 4">
    <name type="scientific">Cymbomonas tetramitiformis</name>
    <dbReference type="NCBI Taxonomy" id="36881"/>
    <lineage>
        <taxon>Eukaryota</taxon>
        <taxon>Viridiplantae</taxon>
        <taxon>Chlorophyta</taxon>
        <taxon>Pyramimonadophyceae</taxon>
        <taxon>Pyramimonadales</taxon>
        <taxon>Pyramimonadaceae</taxon>
        <taxon>Cymbomonas</taxon>
    </lineage>
</organism>
<dbReference type="PANTHER" id="PTHR13194">
    <property type="entry name" value="COMPLEX I INTERMEDIATE-ASSOCIATED PROTEIN 30"/>
    <property type="match status" value="1"/>
</dbReference>
<proteinExistence type="inferred from homology"/>
<dbReference type="AlphaFoldDB" id="A0AAE0F7B3"/>
<protein>
    <recommendedName>
        <fullName evidence="2">NADH:ubiquinone oxidoreductase intermediate-associated protein 30 domain-containing protein</fullName>
    </recommendedName>
</protein>
<dbReference type="InterPro" id="IPR013857">
    <property type="entry name" value="NADH-UbQ_OxRdtase-assoc_prot30"/>
</dbReference>
<evidence type="ECO:0000313" key="3">
    <source>
        <dbReference type="EMBL" id="KAK3254438.1"/>
    </source>
</evidence>
<dbReference type="EMBL" id="LGRX02023585">
    <property type="protein sequence ID" value="KAK3254438.1"/>
    <property type="molecule type" value="Genomic_DNA"/>
</dbReference>
<dbReference type="GO" id="GO:0051082">
    <property type="term" value="F:unfolded protein binding"/>
    <property type="evidence" value="ECO:0007669"/>
    <property type="project" value="TreeGrafter"/>
</dbReference>
<comment type="caution">
    <text evidence="3">The sequence shown here is derived from an EMBL/GenBank/DDBJ whole genome shotgun (WGS) entry which is preliminary data.</text>
</comment>
<evidence type="ECO:0000313" key="4">
    <source>
        <dbReference type="Proteomes" id="UP001190700"/>
    </source>
</evidence>
<dbReference type="PANTHER" id="PTHR13194:SF19">
    <property type="entry name" value="NAD(P)-BINDING ROSSMANN-FOLD SUPERFAMILY PROTEIN"/>
    <property type="match status" value="1"/>
</dbReference>
<comment type="similarity">
    <text evidence="1">Belongs to the CIA30 family.</text>
</comment>
<feature type="domain" description="NADH:ubiquinone oxidoreductase intermediate-associated protein 30" evidence="2">
    <location>
        <begin position="122"/>
        <end position="274"/>
    </location>
</feature>
<dbReference type="Pfam" id="PF08547">
    <property type="entry name" value="CIA30"/>
    <property type="match status" value="1"/>
</dbReference>
<dbReference type="InterPro" id="IPR008979">
    <property type="entry name" value="Galactose-bd-like_sf"/>
</dbReference>
<dbReference type="GO" id="GO:0010257">
    <property type="term" value="P:NADH dehydrogenase complex assembly"/>
    <property type="evidence" value="ECO:0007669"/>
    <property type="project" value="TreeGrafter"/>
</dbReference>